<dbReference type="Proteomes" id="UP001443914">
    <property type="component" value="Unassembled WGS sequence"/>
</dbReference>
<sequence length="573" mass="65518">MGRAGYVDKTKQWFKEELEQETLNNPDADPIQSQDAVASRLADRSYTWIKAHTPATSSPPPQTQKVIDDIKHWSEMEKTGEFIPSRLEDVLVKAIGKPEHPGRTRGVGSFVGLQTYFGKPTSREPRGKLYSADGLILLKEEVKKETMDELKVIMHEQFAELMKACGMKMPLDFEFNMKDSHLSSQLDTKSSCHSVELNDPFIELLDPAPCRLTILESENIIVVAEGMAWPWVEGQMVHNTTLSRQNVRVSIDKVLESAAPLPVPWGGFERIGEVDGSFAQWPKTLVLLGLDEEFPTEMFKSKETKESGNKTQRVVRNAPQSTSKALSCDKFKSKETKETGNKTQKVDDNVPQSICKKFSGKKLMLKEKKKSNMKAQRVDSKVKSKDQDDQEDNPLSEDELTSLGEHCRYLEKMFRYEWLNISILQGWGSFLYHYGATLEVNGMVGYLCPERLSSYMHDARAMQKYVADALKIHENKRYIIGAFFEKSWILHCVQCGKRHPTRKNKLECKIIKCPQQPRSYECGYYVMKWMYDITVNYSKRKDSLEKCVSGSNMTAQDMDQARELCSKFCKDNL</sequence>
<reference evidence="3" key="1">
    <citation type="submission" date="2024-03" db="EMBL/GenBank/DDBJ databases">
        <title>WGS assembly of Saponaria officinalis var. Norfolk2.</title>
        <authorList>
            <person name="Jenkins J."/>
            <person name="Shu S."/>
            <person name="Grimwood J."/>
            <person name="Barry K."/>
            <person name="Goodstein D."/>
            <person name="Schmutz J."/>
            <person name="Leebens-Mack J."/>
            <person name="Osbourn A."/>
        </authorList>
    </citation>
    <scope>NUCLEOTIDE SEQUENCE [LARGE SCALE GENOMIC DNA]</scope>
    <source>
        <strain evidence="3">JIC</strain>
    </source>
</reference>
<evidence type="ECO:0000259" key="2">
    <source>
        <dbReference type="Pfam" id="PF26133"/>
    </source>
</evidence>
<dbReference type="EMBL" id="JBDFQZ010000008">
    <property type="protein sequence ID" value="KAK9698034.1"/>
    <property type="molecule type" value="Genomic_DNA"/>
</dbReference>
<feature type="compositionally biased region" description="Acidic residues" evidence="1">
    <location>
        <begin position="388"/>
        <end position="398"/>
    </location>
</feature>
<gene>
    <name evidence="3" type="ORF">RND81_08G078000</name>
</gene>
<protein>
    <recommendedName>
        <fullName evidence="2">DUF8039 domain-containing protein</fullName>
    </recommendedName>
</protein>
<evidence type="ECO:0000313" key="4">
    <source>
        <dbReference type="Proteomes" id="UP001443914"/>
    </source>
</evidence>
<feature type="compositionally biased region" description="Polar residues" evidence="1">
    <location>
        <begin position="309"/>
        <end position="325"/>
    </location>
</feature>
<dbReference type="Pfam" id="PF26133">
    <property type="entry name" value="DUF8039"/>
    <property type="match status" value="1"/>
</dbReference>
<evidence type="ECO:0000256" key="1">
    <source>
        <dbReference type="SAM" id="MobiDB-lite"/>
    </source>
</evidence>
<name>A0AAW1J4M1_SAPOF</name>
<feature type="compositionally biased region" description="Basic and acidic residues" evidence="1">
    <location>
        <begin position="376"/>
        <end position="387"/>
    </location>
</feature>
<feature type="domain" description="DUF8039" evidence="2">
    <location>
        <begin position="203"/>
        <end position="288"/>
    </location>
</feature>
<evidence type="ECO:0000313" key="3">
    <source>
        <dbReference type="EMBL" id="KAK9698034.1"/>
    </source>
</evidence>
<dbReference type="AlphaFoldDB" id="A0AAW1J4M1"/>
<comment type="caution">
    <text evidence="3">The sequence shown here is derived from an EMBL/GenBank/DDBJ whole genome shotgun (WGS) entry which is preliminary data.</text>
</comment>
<dbReference type="InterPro" id="IPR038765">
    <property type="entry name" value="Papain-like_cys_pep_sf"/>
</dbReference>
<keyword evidence="4" id="KW-1185">Reference proteome</keyword>
<accession>A0AAW1J4M1</accession>
<feature type="region of interest" description="Disordered" evidence="1">
    <location>
        <begin position="300"/>
        <end position="346"/>
    </location>
</feature>
<dbReference type="SUPFAM" id="SSF54001">
    <property type="entry name" value="Cysteine proteinases"/>
    <property type="match status" value="1"/>
</dbReference>
<dbReference type="InterPro" id="IPR058352">
    <property type="entry name" value="DUF8039"/>
</dbReference>
<dbReference type="PANTHER" id="PTHR33018:SF34">
    <property type="entry name" value="OS02G0472350 PROTEIN"/>
    <property type="match status" value="1"/>
</dbReference>
<feature type="region of interest" description="Disordered" evidence="1">
    <location>
        <begin position="367"/>
        <end position="398"/>
    </location>
</feature>
<proteinExistence type="predicted"/>
<dbReference type="Gene3D" id="3.40.395.10">
    <property type="entry name" value="Adenoviral Proteinase, Chain A"/>
    <property type="match status" value="1"/>
</dbReference>
<organism evidence="3 4">
    <name type="scientific">Saponaria officinalis</name>
    <name type="common">Common soapwort</name>
    <name type="synonym">Lychnis saponaria</name>
    <dbReference type="NCBI Taxonomy" id="3572"/>
    <lineage>
        <taxon>Eukaryota</taxon>
        <taxon>Viridiplantae</taxon>
        <taxon>Streptophyta</taxon>
        <taxon>Embryophyta</taxon>
        <taxon>Tracheophyta</taxon>
        <taxon>Spermatophyta</taxon>
        <taxon>Magnoliopsida</taxon>
        <taxon>eudicotyledons</taxon>
        <taxon>Gunneridae</taxon>
        <taxon>Pentapetalae</taxon>
        <taxon>Caryophyllales</taxon>
        <taxon>Caryophyllaceae</taxon>
        <taxon>Caryophylleae</taxon>
        <taxon>Saponaria</taxon>
    </lineage>
</organism>
<dbReference type="PANTHER" id="PTHR33018">
    <property type="entry name" value="OS10G0338966 PROTEIN-RELATED"/>
    <property type="match status" value="1"/>
</dbReference>
<feature type="compositionally biased region" description="Basic and acidic residues" evidence="1">
    <location>
        <begin position="327"/>
        <end position="346"/>
    </location>
</feature>